<dbReference type="Gene3D" id="2.60.120.200">
    <property type="match status" value="3"/>
</dbReference>
<dbReference type="CDD" id="cd00110">
    <property type="entry name" value="LamG"/>
    <property type="match status" value="1"/>
</dbReference>
<comment type="caution">
    <text evidence="1">Lacks conserved residue(s) required for the propagation of feature annotation.</text>
</comment>
<name>A0AA35W986_GEOBA</name>
<dbReference type="SMART" id="SM00282">
    <property type="entry name" value="LamG"/>
    <property type="match status" value="1"/>
</dbReference>
<evidence type="ECO:0000259" key="2">
    <source>
        <dbReference type="PROSITE" id="PS50025"/>
    </source>
</evidence>
<dbReference type="EMBL" id="CASHTH010000550">
    <property type="protein sequence ID" value="CAI8004092.1"/>
    <property type="molecule type" value="Genomic_DNA"/>
</dbReference>
<accession>A0AA35W986</accession>
<evidence type="ECO:0000313" key="3">
    <source>
        <dbReference type="EMBL" id="CAI8004092.1"/>
    </source>
</evidence>
<protein>
    <recommendedName>
        <fullName evidence="2">Laminin G domain-containing protein</fullName>
    </recommendedName>
</protein>
<dbReference type="Proteomes" id="UP001174909">
    <property type="component" value="Unassembled WGS sequence"/>
</dbReference>
<evidence type="ECO:0000313" key="4">
    <source>
        <dbReference type="Proteomes" id="UP001174909"/>
    </source>
</evidence>
<evidence type="ECO:0000256" key="1">
    <source>
        <dbReference type="PROSITE-ProRule" id="PRU00122"/>
    </source>
</evidence>
<sequence length="663" mass="70094">MTGYFGCLDMTVQKVFTVFEIFRGSSFTKYYLNSPLQSRLSATCYATVYVREVSFSAEAEALAYTYLPLSSDCAPTLPLSLSLSLLPLDGEGVVLAASDQESSVLVVLESGQIRVTVSTGTDSISLSSQEQLELGIWHYIHVSLTSFPSQELQLFVNGILHHAIPLSLTSFSLDLPTSAPVGVADPTPVLFLGQVTQDFNRSSNLPSFTGCMRDLTIDLCPVSFQSRSLVDSYPPGVTYHSCPSAPRAVPELPVQPEPPQQRVCLEAEPVELRSTHGGFSRDTSLETSSVAGLFGRQAPSYTHRRAGHVVTVRSVSGATVKVEVVEEGRLALTLISDSGTTASSTTSPLPHDIFTPLTVSCSVVPPAILCNLTVAGLPLSVAAEASFTSSVFDPAIPISLGMTQDNLGNSVEGFEGCISDLAINGDMTGFQGVVTDIPCYNQTVPGLGFTGISRIKLSLPSPEEAGGDVRVALTVRPLLETGVVLVLTSPLAPQPVLIVGLVQGEVRASLADVHDSIANKNFTNNRVMTVTLYLFQLRVSRPSGEYLTLAEGLCDPTNEMVFELSVSYTAVQLSVALSGGAPANYPPPPSLTQFGELVLTIGNLPDTLPTEADVSLLLGSDMLPAAQPAGLVGCVLSHSVQSQPLNLASVTHANIVNGFCVDN</sequence>
<dbReference type="PROSITE" id="PS50025">
    <property type="entry name" value="LAM_G_DOMAIN"/>
    <property type="match status" value="1"/>
</dbReference>
<dbReference type="InterPro" id="IPR001791">
    <property type="entry name" value="Laminin_G"/>
</dbReference>
<dbReference type="AlphaFoldDB" id="A0AA35W986"/>
<gene>
    <name evidence="3" type="ORF">GBAR_LOCUS3831</name>
</gene>
<dbReference type="GO" id="GO:0016020">
    <property type="term" value="C:membrane"/>
    <property type="evidence" value="ECO:0007669"/>
    <property type="project" value="UniProtKB-SubCell"/>
</dbReference>
<dbReference type="SUPFAM" id="SSF49899">
    <property type="entry name" value="Concanavalin A-like lectins/glucanases"/>
    <property type="match status" value="1"/>
</dbReference>
<dbReference type="InterPro" id="IPR050372">
    <property type="entry name" value="Neurexin-related_CASP"/>
</dbReference>
<organism evidence="3 4">
    <name type="scientific">Geodia barretti</name>
    <name type="common">Barrett's horny sponge</name>
    <dbReference type="NCBI Taxonomy" id="519541"/>
    <lineage>
        <taxon>Eukaryota</taxon>
        <taxon>Metazoa</taxon>
        <taxon>Porifera</taxon>
        <taxon>Demospongiae</taxon>
        <taxon>Heteroscleromorpha</taxon>
        <taxon>Tetractinellida</taxon>
        <taxon>Astrophorina</taxon>
        <taxon>Geodiidae</taxon>
        <taxon>Geodia</taxon>
    </lineage>
</organism>
<keyword evidence="4" id="KW-1185">Reference proteome</keyword>
<dbReference type="InterPro" id="IPR013320">
    <property type="entry name" value="ConA-like_dom_sf"/>
</dbReference>
<proteinExistence type="predicted"/>
<dbReference type="PANTHER" id="PTHR15036">
    <property type="entry name" value="PIKACHURIN-LIKE PROTEIN"/>
    <property type="match status" value="1"/>
</dbReference>
<feature type="domain" description="Laminin G" evidence="2">
    <location>
        <begin position="54"/>
        <end position="242"/>
    </location>
</feature>
<reference evidence="3" key="1">
    <citation type="submission" date="2023-03" db="EMBL/GenBank/DDBJ databases">
        <authorList>
            <person name="Steffen K."/>
            <person name="Cardenas P."/>
        </authorList>
    </citation>
    <scope>NUCLEOTIDE SEQUENCE</scope>
</reference>
<dbReference type="PANTHER" id="PTHR15036:SF85">
    <property type="entry name" value="SP2353, ISOFORM A"/>
    <property type="match status" value="1"/>
</dbReference>
<dbReference type="Pfam" id="PF02210">
    <property type="entry name" value="Laminin_G_2"/>
    <property type="match status" value="1"/>
</dbReference>
<comment type="caution">
    <text evidence="3">The sequence shown here is derived from an EMBL/GenBank/DDBJ whole genome shotgun (WGS) entry which is preliminary data.</text>
</comment>